<proteinExistence type="predicted"/>
<dbReference type="Pfam" id="PF02540">
    <property type="entry name" value="NAD_synthase"/>
    <property type="match status" value="1"/>
</dbReference>
<dbReference type="InterPro" id="IPR014729">
    <property type="entry name" value="Rossmann-like_a/b/a_fold"/>
</dbReference>
<dbReference type="GO" id="GO:0006163">
    <property type="term" value="P:purine nucleotide metabolic process"/>
    <property type="evidence" value="ECO:0007669"/>
    <property type="project" value="UniProtKB-ARBA"/>
</dbReference>
<dbReference type="EMBL" id="QEAS01000006">
    <property type="protein sequence ID" value="PWG81032.1"/>
    <property type="molecule type" value="Genomic_DNA"/>
</dbReference>
<dbReference type="Proteomes" id="UP000245647">
    <property type="component" value="Unassembled WGS sequence"/>
</dbReference>
<feature type="domain" description="NAD/GMP synthase" evidence="1">
    <location>
        <begin position="62"/>
        <end position="127"/>
    </location>
</feature>
<evidence type="ECO:0000313" key="3">
    <source>
        <dbReference type="Proteomes" id="UP000245647"/>
    </source>
</evidence>
<name>A0A2U2PID9_9SPHI</name>
<dbReference type="SUPFAM" id="SSF52402">
    <property type="entry name" value="Adenine nucleotide alpha hydrolases-like"/>
    <property type="match status" value="1"/>
</dbReference>
<keyword evidence="2" id="KW-0808">Transferase</keyword>
<dbReference type="InterPro" id="IPR020022">
    <property type="entry name" value="N-acetyl_sugar_amidoTrfase"/>
</dbReference>
<protein>
    <submittedName>
        <fullName evidence="2">N-acetyl sugar amidotransferase</fullName>
    </submittedName>
</protein>
<sequence length="372" mass="43299">MNDLKICTRCVMDSTDPMIMFDSDGVCNHCHEYDKQIGSLSKLTSDDSYLRTLVETIKNEGKGSAYDCVIGLSGGVDSTYVALLVKELGLRPIAVHLDNGWNSELAVQNIENIVKALDIDLYTYVINWIEFRDLQLSFLKASTPDIEVPTDHAIFAILRKVAKKYGIRYIINGINVKTESHHASSWSQGHSDWKYIRDVQKKFGKEKLNTYPHGSFYTIFEDRISNNWINILNYVDYNKIRAKKVIEEKLGWRDYGGKHFESIYTRFYQGYILPVKFGYDKRKMHLSSLICSGELTREDAFRELEKPPYSEMLQLQDREYICKKLNISAAEFDGLMKLPPRSYFDYPSYYGRILKSSFYGHIVKFIKWLYRK</sequence>
<dbReference type="GO" id="GO:0016740">
    <property type="term" value="F:transferase activity"/>
    <property type="evidence" value="ECO:0007669"/>
    <property type="project" value="UniProtKB-KW"/>
</dbReference>
<dbReference type="RefSeq" id="WP_109415416.1">
    <property type="nucleotide sequence ID" value="NZ_QEAS01000006.1"/>
</dbReference>
<evidence type="ECO:0000259" key="1">
    <source>
        <dbReference type="Pfam" id="PF02540"/>
    </source>
</evidence>
<dbReference type="PANTHER" id="PTHR43169:SF3">
    <property type="entry name" value="ATPASE, PP-LOOP SUPERFAMILY-RELATED"/>
    <property type="match status" value="1"/>
</dbReference>
<evidence type="ECO:0000313" key="2">
    <source>
        <dbReference type="EMBL" id="PWG81032.1"/>
    </source>
</evidence>
<dbReference type="OrthoDB" id="702at2"/>
<keyword evidence="3" id="KW-1185">Reference proteome</keyword>
<dbReference type="AlphaFoldDB" id="A0A2U2PID9"/>
<dbReference type="PANTHER" id="PTHR43169">
    <property type="entry name" value="EXSB FAMILY PROTEIN"/>
    <property type="match status" value="1"/>
</dbReference>
<reference evidence="2 3" key="1">
    <citation type="submission" date="2018-04" db="EMBL/GenBank/DDBJ databases">
        <title>Pedobacter chongqingensis sp. nov., isolated from a rottenly hemp rope.</title>
        <authorList>
            <person name="Cai Y."/>
        </authorList>
    </citation>
    <scope>NUCLEOTIDE SEQUENCE [LARGE SCALE GENOMIC DNA]</scope>
    <source>
        <strain evidence="2 3">FJ4-8</strain>
    </source>
</reference>
<dbReference type="InterPro" id="IPR052188">
    <property type="entry name" value="Ni-pincer_cofactor_biosynth"/>
</dbReference>
<dbReference type="NCBIfam" id="TIGR03573">
    <property type="entry name" value="WbuX"/>
    <property type="match status" value="1"/>
</dbReference>
<dbReference type="Gene3D" id="3.40.50.620">
    <property type="entry name" value="HUPs"/>
    <property type="match status" value="1"/>
</dbReference>
<comment type="caution">
    <text evidence="2">The sequence shown here is derived from an EMBL/GenBank/DDBJ whole genome shotgun (WGS) entry which is preliminary data.</text>
</comment>
<organism evidence="2 3">
    <name type="scientific">Pararcticibacter amylolyticus</name>
    <dbReference type="NCBI Taxonomy" id="2173175"/>
    <lineage>
        <taxon>Bacteria</taxon>
        <taxon>Pseudomonadati</taxon>
        <taxon>Bacteroidota</taxon>
        <taxon>Sphingobacteriia</taxon>
        <taxon>Sphingobacteriales</taxon>
        <taxon>Sphingobacteriaceae</taxon>
        <taxon>Pararcticibacter</taxon>
    </lineage>
</organism>
<accession>A0A2U2PID9</accession>
<gene>
    <name evidence="2" type="ORF">DDR33_08880</name>
</gene>
<dbReference type="InterPro" id="IPR022310">
    <property type="entry name" value="NAD/GMP_synthase"/>
</dbReference>